<dbReference type="EMBL" id="JAACXV010013842">
    <property type="protein sequence ID" value="KAF7272131.1"/>
    <property type="molecule type" value="Genomic_DNA"/>
</dbReference>
<dbReference type="Gene3D" id="2.60.34.10">
    <property type="entry name" value="Substrate Binding Domain Of DNAk, Chain A, domain 1"/>
    <property type="match status" value="1"/>
</dbReference>
<gene>
    <name evidence="5" type="ORF">GWI33_015061</name>
</gene>
<reference evidence="5" key="1">
    <citation type="submission" date="2020-08" db="EMBL/GenBank/DDBJ databases">
        <title>Genome sequencing and assembly of the red palm weevil Rhynchophorus ferrugineus.</title>
        <authorList>
            <person name="Dias G.B."/>
            <person name="Bergman C.M."/>
            <person name="Manee M."/>
        </authorList>
    </citation>
    <scope>NUCLEOTIDE SEQUENCE</scope>
    <source>
        <strain evidence="5">AA-2017</strain>
        <tissue evidence="5">Whole larva</tissue>
    </source>
</reference>
<evidence type="ECO:0000256" key="1">
    <source>
        <dbReference type="ARBA" id="ARBA00007381"/>
    </source>
</evidence>
<evidence type="ECO:0000256" key="4">
    <source>
        <dbReference type="RuleBase" id="RU003322"/>
    </source>
</evidence>
<dbReference type="Proteomes" id="UP000625711">
    <property type="component" value="Unassembled WGS sequence"/>
</dbReference>
<dbReference type="FunFam" id="3.90.640.10:FF:000003">
    <property type="entry name" value="Molecular chaperone DnaK"/>
    <property type="match status" value="1"/>
</dbReference>
<dbReference type="PRINTS" id="PR00301">
    <property type="entry name" value="HEATSHOCK70"/>
</dbReference>
<comment type="caution">
    <text evidence="5">The sequence shown here is derived from an EMBL/GenBank/DDBJ whole genome shotgun (WGS) entry which is preliminary data.</text>
</comment>
<dbReference type="InterPro" id="IPR043129">
    <property type="entry name" value="ATPase_NBD"/>
</dbReference>
<dbReference type="OrthoDB" id="6718630at2759"/>
<dbReference type="SUPFAM" id="SSF100920">
    <property type="entry name" value="Heat shock protein 70kD (HSP70), peptide-binding domain"/>
    <property type="match status" value="1"/>
</dbReference>
<dbReference type="InterPro" id="IPR013126">
    <property type="entry name" value="Hsp_70_fam"/>
</dbReference>
<evidence type="ECO:0000256" key="2">
    <source>
        <dbReference type="ARBA" id="ARBA00022741"/>
    </source>
</evidence>
<dbReference type="PROSITE" id="PS00297">
    <property type="entry name" value="HSP70_1"/>
    <property type="match status" value="1"/>
</dbReference>
<dbReference type="Pfam" id="PF00012">
    <property type="entry name" value="HSP70"/>
    <property type="match status" value="1"/>
</dbReference>
<evidence type="ECO:0000313" key="6">
    <source>
        <dbReference type="Proteomes" id="UP000625711"/>
    </source>
</evidence>
<dbReference type="SUPFAM" id="SSF53067">
    <property type="entry name" value="Actin-like ATPase domain"/>
    <property type="match status" value="2"/>
</dbReference>
<dbReference type="InterPro" id="IPR029047">
    <property type="entry name" value="HSP70_peptide-bd_sf"/>
</dbReference>
<dbReference type="PANTHER" id="PTHR19375">
    <property type="entry name" value="HEAT SHOCK PROTEIN 70KDA"/>
    <property type="match status" value="1"/>
</dbReference>
<keyword evidence="2 4" id="KW-0547">Nucleotide-binding</keyword>
<sequence length="627" mass="71040">MNKAPVIGIDLGTSFSAAAVLSNGKLETIANLEGYRTTPSFIFYNEENSNISVGTTADDQSIRCITNFFYDVKRFIGRDYNDVYVQLIKNDENYRFNLTNNGDDVVFKFKHNGKLMTKTPEEVSSEVLKYLKNSASEYLGAEVKEAVVSVPAYFCNAQKKATRKAAELAGLKVLKLITEPVAGALHYFRANPKIKGKILIYDFGGGTFDVSVIEVKGKDFNVLNVEGNSFLGGRDMDNLLIDYFKKILKNKYGQQIITPRLIRRLQKQCVLLKEKLSIHDEYWVVLENINGSEENFELSITRKQYEEIIHQLVAMSMDSVKKCLRDLNITPEDITNVMLVGGVTRTPLIRSTVAQYFGASKIKTDVNPDETVALGAAYQAALLIKQCTKKENIRVTEVTPLSLGIETRRGLMSRIIEKGSKLPLIRDRIFSTIGNDQSSITFRIYEGERSQTIYNNYLGQFTCDDLPKGKAGDVSVAVIFILDCDGILRVEVKVLSTGRKTKFSVTLQEYRLCENEIKCKVEDAEKNRHDDDVFESYVNIYSSVKRVINHIMYGLENIPSIIEKEYVKRKCSELDEYIEQTNSNSSFDEILEKFQAFHKVIKGIVDDIDVDFEEALETITDVIEEYE</sequence>
<dbReference type="AlphaFoldDB" id="A0A834M8G1"/>
<protein>
    <submittedName>
        <fullName evidence="5">Uncharacterized protein</fullName>
    </submittedName>
</protein>
<dbReference type="GO" id="GO:0140662">
    <property type="term" value="F:ATP-dependent protein folding chaperone"/>
    <property type="evidence" value="ECO:0007669"/>
    <property type="project" value="InterPro"/>
</dbReference>
<keyword evidence="6" id="KW-1185">Reference proteome</keyword>
<accession>A0A834M8G1</accession>
<dbReference type="PROSITE" id="PS00329">
    <property type="entry name" value="HSP70_2"/>
    <property type="match status" value="1"/>
</dbReference>
<proteinExistence type="inferred from homology"/>
<name>A0A834M8G1_RHYFE</name>
<dbReference type="Gene3D" id="3.30.420.40">
    <property type="match status" value="2"/>
</dbReference>
<dbReference type="Gene3D" id="3.30.30.30">
    <property type="match status" value="1"/>
</dbReference>
<evidence type="ECO:0000313" key="5">
    <source>
        <dbReference type="EMBL" id="KAF7272131.1"/>
    </source>
</evidence>
<organism evidence="5 6">
    <name type="scientific">Rhynchophorus ferrugineus</name>
    <name type="common">Red palm weevil</name>
    <name type="synonym">Curculio ferrugineus</name>
    <dbReference type="NCBI Taxonomy" id="354439"/>
    <lineage>
        <taxon>Eukaryota</taxon>
        <taxon>Metazoa</taxon>
        <taxon>Ecdysozoa</taxon>
        <taxon>Arthropoda</taxon>
        <taxon>Hexapoda</taxon>
        <taxon>Insecta</taxon>
        <taxon>Pterygota</taxon>
        <taxon>Neoptera</taxon>
        <taxon>Endopterygota</taxon>
        <taxon>Coleoptera</taxon>
        <taxon>Polyphaga</taxon>
        <taxon>Cucujiformia</taxon>
        <taxon>Curculionidae</taxon>
        <taxon>Dryophthorinae</taxon>
        <taxon>Rhynchophorus</taxon>
    </lineage>
</organism>
<comment type="similarity">
    <text evidence="1 4">Belongs to the heat shock protein 70 family.</text>
</comment>
<dbReference type="Gene3D" id="3.90.640.10">
    <property type="entry name" value="Actin, Chain A, domain 4"/>
    <property type="match status" value="1"/>
</dbReference>
<dbReference type="InterPro" id="IPR018181">
    <property type="entry name" value="Heat_shock_70_CS"/>
</dbReference>
<evidence type="ECO:0000256" key="3">
    <source>
        <dbReference type="ARBA" id="ARBA00022840"/>
    </source>
</evidence>
<keyword evidence="3 4" id="KW-0067">ATP-binding</keyword>
<dbReference type="GO" id="GO:0005524">
    <property type="term" value="F:ATP binding"/>
    <property type="evidence" value="ECO:0007669"/>
    <property type="project" value="UniProtKB-KW"/>
</dbReference>